<reference evidence="1 2" key="1">
    <citation type="submission" date="2019-03" db="EMBL/GenBank/DDBJ databases">
        <title>Genomic features of bacteria from cold environments.</title>
        <authorList>
            <person name="Shen L."/>
        </authorList>
    </citation>
    <scope>NUCLEOTIDE SEQUENCE [LARGE SCALE GENOMIC DNA]</scope>
    <source>
        <strain evidence="2">T3246-1</strain>
    </source>
</reference>
<name>A0ABY2E1F1_9MICO</name>
<evidence type="ECO:0008006" key="3">
    <source>
        <dbReference type="Google" id="ProtNLM"/>
    </source>
</evidence>
<evidence type="ECO:0000313" key="1">
    <source>
        <dbReference type="EMBL" id="TDE92439.1"/>
    </source>
</evidence>
<accession>A0ABY2E1F1</accession>
<comment type="caution">
    <text evidence="1">The sequence shown here is derived from an EMBL/GenBank/DDBJ whole genome shotgun (WGS) entry which is preliminary data.</text>
</comment>
<proteinExistence type="predicted"/>
<sequence>MRAVLRLELRERSGALLTRREAHNTVLATGGRMIADLFSGAGAAITHMSVGTSDDAPDAVDVTALANDDGTGAPGLVGETTVAIDAGAFTTEVDQTRRRVVVRVRATLGDAAAVGTLREASLMSRRSGGDVLYNRVVFPPVTKGDNHDLSLFWEVEFPYGDLQWLVR</sequence>
<dbReference type="RefSeq" id="WP_133108069.1">
    <property type="nucleotide sequence ID" value="NZ_SMNA01000006.1"/>
</dbReference>
<organism evidence="1 2">
    <name type="scientific">Occultella glacieicola</name>
    <dbReference type="NCBI Taxonomy" id="2518684"/>
    <lineage>
        <taxon>Bacteria</taxon>
        <taxon>Bacillati</taxon>
        <taxon>Actinomycetota</taxon>
        <taxon>Actinomycetes</taxon>
        <taxon>Micrococcales</taxon>
        <taxon>Ruaniaceae</taxon>
        <taxon>Occultella</taxon>
    </lineage>
</organism>
<dbReference type="EMBL" id="SMNA01000006">
    <property type="protein sequence ID" value="TDE92439.1"/>
    <property type="molecule type" value="Genomic_DNA"/>
</dbReference>
<dbReference type="Proteomes" id="UP000504882">
    <property type="component" value="Unassembled WGS sequence"/>
</dbReference>
<keyword evidence="2" id="KW-1185">Reference proteome</keyword>
<evidence type="ECO:0000313" key="2">
    <source>
        <dbReference type="Proteomes" id="UP000504882"/>
    </source>
</evidence>
<protein>
    <recommendedName>
        <fullName evidence="3">DUF3168 domain-containing protein</fullName>
    </recommendedName>
</protein>
<gene>
    <name evidence="1" type="ORF">EXU48_12780</name>
</gene>